<sequence>MAKVVRDFLWAQQVQAPVQLYSDWLSVGHVDEFLNFVPTSDQKGFRLLLASPSACLRLFQEKRDEGHGEAAQFEGLKDQAKRSINDMLADKRLRSDSLYVQRCIDWNREVLKRELGLAEADIVDIPQLFSLQGTRAEAFFPDMVNMVVLGQHLGIPKPYGPLINGRCCLEEEVRALLEPLGLHCVFVDDFLSYHKLLGEVHCGTNVRREPFPFKWWHMVP</sequence>
<dbReference type="AlphaFoldDB" id="A0A5E4A0E9"/>
<keyword evidence="4" id="KW-1185">Reference proteome</keyword>
<dbReference type="Gene3D" id="3.75.10.10">
    <property type="entry name" value="L-arginine/glycine Amidinotransferase, Chain A"/>
    <property type="match status" value="1"/>
</dbReference>
<dbReference type="Proteomes" id="UP000335636">
    <property type="component" value="Unassembled WGS sequence"/>
</dbReference>
<dbReference type="InterPro" id="IPR013530">
    <property type="entry name" value="PAD_C"/>
</dbReference>
<evidence type="ECO:0000259" key="1">
    <source>
        <dbReference type="Pfam" id="PF03068"/>
    </source>
</evidence>
<dbReference type="PANTHER" id="PTHR10837">
    <property type="entry name" value="PEPTIDYLARGININE DEIMINASE"/>
    <property type="match status" value="1"/>
</dbReference>
<dbReference type="Proteomes" id="UP000662637">
    <property type="component" value="Unassembled WGS sequence"/>
</dbReference>
<reference evidence="3 4" key="1">
    <citation type="submission" date="2019-04" db="EMBL/GenBank/DDBJ databases">
        <authorList>
            <person name="Alioto T."/>
            <person name="Alioto T."/>
        </authorList>
    </citation>
    <scope>NUCLEOTIDE SEQUENCE [LARGE SCALE GENOMIC DNA]</scope>
</reference>
<dbReference type="GO" id="GO:0005634">
    <property type="term" value="C:nucleus"/>
    <property type="evidence" value="ECO:0007669"/>
    <property type="project" value="TreeGrafter"/>
</dbReference>
<dbReference type="InterPro" id="IPR004303">
    <property type="entry name" value="PAD"/>
</dbReference>
<reference evidence="2" key="2">
    <citation type="submission" date="2020-08" db="EMBL/GenBank/DDBJ databases">
        <authorList>
            <person name="Shumante A."/>
            <person name="Zimin A.V."/>
            <person name="Puiu D."/>
            <person name="Salzberg S.L."/>
        </authorList>
    </citation>
    <scope>NUCLEOTIDE SEQUENCE</scope>
    <source>
        <strain evidence="2">WC2-LM</strain>
        <tissue evidence="2">Liver</tissue>
    </source>
</reference>
<evidence type="ECO:0000313" key="2">
    <source>
        <dbReference type="EMBL" id="KAF7466523.1"/>
    </source>
</evidence>
<name>A0A5E4A0E9_MARMO</name>
<dbReference type="SUPFAM" id="SSF55909">
    <property type="entry name" value="Pentein"/>
    <property type="match status" value="1"/>
</dbReference>
<evidence type="ECO:0000313" key="4">
    <source>
        <dbReference type="Proteomes" id="UP000335636"/>
    </source>
</evidence>
<feature type="domain" description="Protein-arginine deiminase C-terminal" evidence="1">
    <location>
        <begin position="1"/>
        <end position="217"/>
    </location>
</feature>
<dbReference type="GO" id="GO:0005509">
    <property type="term" value="F:calcium ion binding"/>
    <property type="evidence" value="ECO:0007669"/>
    <property type="project" value="InterPro"/>
</dbReference>
<accession>A0A5E4A0E9</accession>
<dbReference type="GO" id="GO:0004668">
    <property type="term" value="F:protein-arginine deiminase activity"/>
    <property type="evidence" value="ECO:0007669"/>
    <property type="project" value="InterPro"/>
</dbReference>
<organism evidence="3 4">
    <name type="scientific">Marmota monax</name>
    <name type="common">Woodchuck</name>
    <dbReference type="NCBI Taxonomy" id="9995"/>
    <lineage>
        <taxon>Eukaryota</taxon>
        <taxon>Metazoa</taxon>
        <taxon>Chordata</taxon>
        <taxon>Craniata</taxon>
        <taxon>Vertebrata</taxon>
        <taxon>Euteleostomi</taxon>
        <taxon>Mammalia</taxon>
        <taxon>Eutheria</taxon>
        <taxon>Euarchontoglires</taxon>
        <taxon>Glires</taxon>
        <taxon>Rodentia</taxon>
        <taxon>Sciuromorpha</taxon>
        <taxon>Sciuridae</taxon>
        <taxon>Xerinae</taxon>
        <taxon>Marmotini</taxon>
        <taxon>Marmota</taxon>
    </lineage>
</organism>
<dbReference type="EMBL" id="WJEC01007841">
    <property type="protein sequence ID" value="KAF7466523.1"/>
    <property type="molecule type" value="Genomic_DNA"/>
</dbReference>
<dbReference type="EMBL" id="CABDUW010000001">
    <property type="protein sequence ID" value="VTJ50687.1"/>
    <property type="molecule type" value="Genomic_DNA"/>
</dbReference>
<protein>
    <recommendedName>
        <fullName evidence="1">Protein-arginine deiminase C-terminal domain-containing protein</fullName>
    </recommendedName>
</protein>
<proteinExistence type="predicted"/>
<gene>
    <name evidence="2" type="ORF">GHT09_002139</name>
    <name evidence="3" type="ORF">MONAX_5E024803</name>
</gene>
<dbReference type="PANTHER" id="PTHR10837:SF11">
    <property type="entry name" value="PROTEIN-ARGININE DEIMINASE TYPE-1"/>
    <property type="match status" value="1"/>
</dbReference>
<evidence type="ECO:0000313" key="3">
    <source>
        <dbReference type="EMBL" id="VTJ50687.1"/>
    </source>
</evidence>
<dbReference type="Pfam" id="PF03068">
    <property type="entry name" value="PAD"/>
    <property type="match status" value="1"/>
</dbReference>
<dbReference type="GO" id="GO:0005737">
    <property type="term" value="C:cytoplasm"/>
    <property type="evidence" value="ECO:0007669"/>
    <property type="project" value="InterPro"/>
</dbReference>